<keyword evidence="2" id="KW-1185">Reference proteome</keyword>
<dbReference type="EMBL" id="MCGN01000017">
    <property type="protein sequence ID" value="ORY89214.1"/>
    <property type="molecule type" value="Genomic_DNA"/>
</dbReference>
<dbReference type="InterPro" id="IPR004000">
    <property type="entry name" value="Actin"/>
</dbReference>
<dbReference type="PROSITE" id="PS01036">
    <property type="entry name" value="HSP70_3"/>
    <property type="match status" value="1"/>
</dbReference>
<dbReference type="Pfam" id="PF00022">
    <property type="entry name" value="Actin"/>
    <property type="match status" value="1"/>
</dbReference>
<accession>A0A1X2GYY4</accession>
<dbReference type="Gene3D" id="3.90.640.10">
    <property type="entry name" value="Actin, Chain A, domain 4"/>
    <property type="match status" value="1"/>
</dbReference>
<sequence length="313" mass="34529">MALLTTGLTTGLVLDCGNLETTILPVYTSRPLFPYISSSPLAGRSLTQRLKTLMLEHARYIPPSHLHLSLAPQTAIPPDILRPQLLEDIKTRVLFCSPLLIAKEGSADRVEEYKNFSSATDTYFPIVRPDGTKATLLIPGWIRERTAEVLFEGDEDDEPNLAHCILNTLLKMGPDLRKPLICNILLVGGTSGLPGLQSRLKQELLRIMRDPTKHEQRRYGSLLRLQKAIRFIDNPEESKGAGRIFMSNVRGWIGGSLMGSLKMSSEELTREKYTGHVTDWSIGHWGIPPSIAPTAPITLTSTSTEASSSTSST</sequence>
<dbReference type="STRING" id="13706.A0A1X2GYY4"/>
<proteinExistence type="predicted"/>
<dbReference type="OrthoDB" id="337660at2759"/>
<comment type="caution">
    <text evidence="1">The sequence shown here is derived from an EMBL/GenBank/DDBJ whole genome shotgun (WGS) entry which is preliminary data.</text>
</comment>
<dbReference type="Gene3D" id="3.30.420.40">
    <property type="match status" value="1"/>
</dbReference>
<name>A0A1X2GYY4_SYNRA</name>
<evidence type="ECO:0000313" key="1">
    <source>
        <dbReference type="EMBL" id="ORY89214.1"/>
    </source>
</evidence>
<protein>
    <recommendedName>
        <fullName evidence="3">Actin-domain-containing protein</fullName>
    </recommendedName>
</protein>
<dbReference type="InterPro" id="IPR043129">
    <property type="entry name" value="ATPase_NBD"/>
</dbReference>
<organism evidence="1 2">
    <name type="scientific">Syncephalastrum racemosum</name>
    <name type="common">Filamentous fungus</name>
    <dbReference type="NCBI Taxonomy" id="13706"/>
    <lineage>
        <taxon>Eukaryota</taxon>
        <taxon>Fungi</taxon>
        <taxon>Fungi incertae sedis</taxon>
        <taxon>Mucoromycota</taxon>
        <taxon>Mucoromycotina</taxon>
        <taxon>Mucoromycetes</taxon>
        <taxon>Mucorales</taxon>
        <taxon>Syncephalastraceae</taxon>
        <taxon>Syncephalastrum</taxon>
    </lineage>
</organism>
<dbReference type="AlphaFoldDB" id="A0A1X2GYY4"/>
<dbReference type="InterPro" id="IPR018181">
    <property type="entry name" value="Heat_shock_70_CS"/>
</dbReference>
<dbReference type="SUPFAM" id="SSF53067">
    <property type="entry name" value="Actin-like ATPase domain"/>
    <property type="match status" value="1"/>
</dbReference>
<evidence type="ECO:0000313" key="2">
    <source>
        <dbReference type="Proteomes" id="UP000242180"/>
    </source>
</evidence>
<dbReference type="Proteomes" id="UP000242180">
    <property type="component" value="Unassembled WGS sequence"/>
</dbReference>
<gene>
    <name evidence="1" type="ORF">BCR43DRAFT_500078</name>
</gene>
<dbReference type="InParanoid" id="A0A1X2GYY4"/>
<dbReference type="PANTHER" id="PTHR11937">
    <property type="entry name" value="ACTIN"/>
    <property type="match status" value="1"/>
</dbReference>
<evidence type="ECO:0008006" key="3">
    <source>
        <dbReference type="Google" id="ProtNLM"/>
    </source>
</evidence>
<reference evidence="1 2" key="1">
    <citation type="submission" date="2016-07" db="EMBL/GenBank/DDBJ databases">
        <title>Pervasive Adenine N6-methylation of Active Genes in Fungi.</title>
        <authorList>
            <consortium name="DOE Joint Genome Institute"/>
            <person name="Mondo S.J."/>
            <person name="Dannebaum R.O."/>
            <person name="Kuo R.C."/>
            <person name="Labutti K."/>
            <person name="Haridas S."/>
            <person name="Kuo A."/>
            <person name="Salamov A."/>
            <person name="Ahrendt S.R."/>
            <person name="Lipzen A."/>
            <person name="Sullivan W."/>
            <person name="Andreopoulos W.B."/>
            <person name="Clum A."/>
            <person name="Lindquist E."/>
            <person name="Daum C."/>
            <person name="Ramamoorthy G.K."/>
            <person name="Gryganskyi A."/>
            <person name="Culley D."/>
            <person name="Magnuson J.K."/>
            <person name="James T.Y."/>
            <person name="O'Malley M.A."/>
            <person name="Stajich J.E."/>
            <person name="Spatafora J.W."/>
            <person name="Visel A."/>
            <person name="Grigoriev I.V."/>
        </authorList>
    </citation>
    <scope>NUCLEOTIDE SEQUENCE [LARGE SCALE GENOMIC DNA]</scope>
    <source>
        <strain evidence="1 2">NRRL 2496</strain>
    </source>
</reference>